<dbReference type="AlphaFoldDB" id="A0AAD6PIU2"/>
<protein>
    <submittedName>
        <fullName evidence="1">Uncharacterized protein</fullName>
    </submittedName>
</protein>
<dbReference type="EMBL" id="JAPFFJ010000003">
    <property type="protein sequence ID" value="KAJ6431952.1"/>
    <property type="molecule type" value="Genomic_DNA"/>
</dbReference>
<comment type="caution">
    <text evidence="1">The sequence shown here is derived from an EMBL/GenBank/DDBJ whole genome shotgun (WGS) entry which is preliminary data.</text>
</comment>
<name>A0AAD6PIU2_9ROSI</name>
<dbReference type="Proteomes" id="UP001162972">
    <property type="component" value="Chromosome 10"/>
</dbReference>
<accession>A0AAD6PIU2</accession>
<organism evidence="1 2">
    <name type="scientific">Salix udensis</name>
    <dbReference type="NCBI Taxonomy" id="889485"/>
    <lineage>
        <taxon>Eukaryota</taxon>
        <taxon>Viridiplantae</taxon>
        <taxon>Streptophyta</taxon>
        <taxon>Embryophyta</taxon>
        <taxon>Tracheophyta</taxon>
        <taxon>Spermatophyta</taxon>
        <taxon>Magnoliopsida</taxon>
        <taxon>eudicotyledons</taxon>
        <taxon>Gunneridae</taxon>
        <taxon>Pentapetalae</taxon>
        <taxon>rosids</taxon>
        <taxon>fabids</taxon>
        <taxon>Malpighiales</taxon>
        <taxon>Salicaceae</taxon>
        <taxon>Saliceae</taxon>
        <taxon>Salix</taxon>
    </lineage>
</organism>
<evidence type="ECO:0000313" key="1">
    <source>
        <dbReference type="EMBL" id="KAJ6431952.1"/>
    </source>
</evidence>
<sequence>MGSDSETERSNIKVKTKITALAPISKPSAGKKLCKQTLKLVRKVYLASESKCLKERSERSGQEHSSRPLRIMHNSRDTFLQLMSLLML</sequence>
<proteinExistence type="predicted"/>
<keyword evidence="2" id="KW-1185">Reference proteome</keyword>
<reference evidence="1 2" key="1">
    <citation type="journal article" date="2023" name="Int. J. Mol. Sci.">
        <title>De Novo Assembly and Annotation of 11 Diverse Shrub Willow (Salix) Genomes Reveals Novel Gene Organization in Sex-Linked Regions.</title>
        <authorList>
            <person name="Hyden B."/>
            <person name="Feng K."/>
            <person name="Yates T.B."/>
            <person name="Jawdy S."/>
            <person name="Cereghino C."/>
            <person name="Smart L.B."/>
            <person name="Muchero W."/>
        </authorList>
    </citation>
    <scope>NUCLEOTIDE SEQUENCE [LARGE SCALE GENOMIC DNA]</scope>
    <source>
        <tissue evidence="1">Shoot tip</tissue>
    </source>
</reference>
<gene>
    <name evidence="1" type="ORF">OIU84_019266</name>
</gene>
<evidence type="ECO:0000313" key="2">
    <source>
        <dbReference type="Proteomes" id="UP001162972"/>
    </source>
</evidence>